<evidence type="ECO:0000256" key="5">
    <source>
        <dbReference type="ARBA" id="ARBA00023163"/>
    </source>
</evidence>
<dbReference type="Pfam" id="PF04542">
    <property type="entry name" value="Sigma70_r2"/>
    <property type="match status" value="1"/>
</dbReference>
<dbReference type="NCBIfam" id="TIGR02937">
    <property type="entry name" value="sigma70-ECF"/>
    <property type="match status" value="1"/>
</dbReference>
<dbReference type="Gene3D" id="1.10.1740.10">
    <property type="match status" value="1"/>
</dbReference>
<dbReference type="InterPro" id="IPR036388">
    <property type="entry name" value="WH-like_DNA-bd_sf"/>
</dbReference>
<evidence type="ECO:0000259" key="6">
    <source>
        <dbReference type="Pfam" id="PF04542"/>
    </source>
</evidence>
<reference evidence="8 9" key="1">
    <citation type="submission" date="2021-02" db="EMBL/GenBank/DDBJ databases">
        <title>Whole genome sequencing of Streptomyces actuosus VRA1.</title>
        <authorList>
            <person name="Sen G."/>
            <person name="Sen A."/>
        </authorList>
    </citation>
    <scope>NUCLEOTIDE SEQUENCE [LARGE SCALE GENOMIC DNA]</scope>
    <source>
        <strain evidence="8 9">VRA1</strain>
    </source>
</reference>
<dbReference type="InterPro" id="IPR014325">
    <property type="entry name" value="RNA_pol_sigma-E_actinobac"/>
</dbReference>
<evidence type="ECO:0000313" key="8">
    <source>
        <dbReference type="EMBL" id="MBN0048266.1"/>
    </source>
</evidence>
<dbReference type="RefSeq" id="WP_205386393.1">
    <property type="nucleotide sequence ID" value="NZ_JAFFZS010000036.1"/>
</dbReference>
<dbReference type="InterPro" id="IPR013324">
    <property type="entry name" value="RNA_pol_sigma_r3/r4-like"/>
</dbReference>
<evidence type="ECO:0000256" key="3">
    <source>
        <dbReference type="ARBA" id="ARBA00023082"/>
    </source>
</evidence>
<feature type="domain" description="RNA polymerase sigma-70 region 2" evidence="6">
    <location>
        <begin position="19"/>
        <end position="78"/>
    </location>
</feature>
<comment type="similarity">
    <text evidence="1">Belongs to the sigma-70 factor family. ECF subfamily.</text>
</comment>
<dbReference type="PANTHER" id="PTHR43133:SF50">
    <property type="entry name" value="ECF RNA POLYMERASE SIGMA FACTOR SIGM"/>
    <property type="match status" value="1"/>
</dbReference>
<dbReference type="InterPro" id="IPR007627">
    <property type="entry name" value="RNA_pol_sigma70_r2"/>
</dbReference>
<sequence>MQAELENRFQEFVRARWSHLVRTAYLLTGDAHHAEDLTQTALAKAYRSWRRVARADNPEAYVRRMLVSCNSDRFRKRRVQESLTAAPPDRAGSEEATSWAAERSALMTALAGLPPRQRAVVVMRYWEDLSEAEVAGVLGCSPGTVKSQASKGLAKLRTYPGLVQLAGGTVASGQGGTR</sequence>
<dbReference type="NCBIfam" id="TIGR02983">
    <property type="entry name" value="SigE-fam_strep"/>
    <property type="match status" value="1"/>
</dbReference>
<evidence type="ECO:0000259" key="7">
    <source>
        <dbReference type="Pfam" id="PF08281"/>
    </source>
</evidence>
<protein>
    <submittedName>
        <fullName evidence="8">SigE family RNA polymerase sigma factor</fullName>
    </submittedName>
</protein>
<dbReference type="InterPro" id="IPR013325">
    <property type="entry name" value="RNA_pol_sigma_r2"/>
</dbReference>
<dbReference type="InterPro" id="IPR039425">
    <property type="entry name" value="RNA_pol_sigma-70-like"/>
</dbReference>
<dbReference type="InterPro" id="IPR014284">
    <property type="entry name" value="RNA_pol_sigma-70_dom"/>
</dbReference>
<dbReference type="CDD" id="cd06171">
    <property type="entry name" value="Sigma70_r4"/>
    <property type="match status" value="1"/>
</dbReference>
<dbReference type="EMBL" id="JAFFZS010000036">
    <property type="protein sequence ID" value="MBN0048266.1"/>
    <property type="molecule type" value="Genomic_DNA"/>
</dbReference>
<organism evidence="8 9">
    <name type="scientific">Streptomyces actuosus</name>
    <dbReference type="NCBI Taxonomy" id="1885"/>
    <lineage>
        <taxon>Bacteria</taxon>
        <taxon>Bacillati</taxon>
        <taxon>Actinomycetota</taxon>
        <taxon>Actinomycetes</taxon>
        <taxon>Kitasatosporales</taxon>
        <taxon>Streptomycetaceae</taxon>
        <taxon>Streptomyces</taxon>
    </lineage>
</organism>
<proteinExistence type="inferred from homology"/>
<dbReference type="Proteomes" id="UP000788262">
    <property type="component" value="Unassembled WGS sequence"/>
</dbReference>
<evidence type="ECO:0000256" key="2">
    <source>
        <dbReference type="ARBA" id="ARBA00023015"/>
    </source>
</evidence>
<keyword evidence="4" id="KW-0238">DNA-binding</keyword>
<evidence type="ECO:0000256" key="1">
    <source>
        <dbReference type="ARBA" id="ARBA00010641"/>
    </source>
</evidence>
<keyword evidence="9" id="KW-1185">Reference proteome</keyword>
<comment type="caution">
    <text evidence="8">The sequence shown here is derived from an EMBL/GenBank/DDBJ whole genome shotgun (WGS) entry which is preliminary data.</text>
</comment>
<keyword evidence="3" id="KW-0731">Sigma factor</keyword>
<dbReference type="InterPro" id="IPR013249">
    <property type="entry name" value="RNA_pol_sigma70_r4_t2"/>
</dbReference>
<dbReference type="Pfam" id="PF08281">
    <property type="entry name" value="Sigma70_r4_2"/>
    <property type="match status" value="1"/>
</dbReference>
<dbReference type="Gene3D" id="1.10.10.10">
    <property type="entry name" value="Winged helix-like DNA-binding domain superfamily/Winged helix DNA-binding domain"/>
    <property type="match status" value="1"/>
</dbReference>
<evidence type="ECO:0000256" key="4">
    <source>
        <dbReference type="ARBA" id="ARBA00023125"/>
    </source>
</evidence>
<dbReference type="PANTHER" id="PTHR43133">
    <property type="entry name" value="RNA POLYMERASE ECF-TYPE SIGMA FACTO"/>
    <property type="match status" value="1"/>
</dbReference>
<dbReference type="SUPFAM" id="SSF88946">
    <property type="entry name" value="Sigma2 domain of RNA polymerase sigma factors"/>
    <property type="match status" value="1"/>
</dbReference>
<gene>
    <name evidence="8" type="ORF">JS756_29980</name>
</gene>
<accession>A0ABS2VYP2</accession>
<keyword evidence="2" id="KW-0805">Transcription regulation</keyword>
<dbReference type="SUPFAM" id="SSF88659">
    <property type="entry name" value="Sigma3 and sigma4 domains of RNA polymerase sigma factors"/>
    <property type="match status" value="1"/>
</dbReference>
<keyword evidence="5" id="KW-0804">Transcription</keyword>
<evidence type="ECO:0000313" key="9">
    <source>
        <dbReference type="Proteomes" id="UP000788262"/>
    </source>
</evidence>
<feature type="domain" description="RNA polymerase sigma factor 70 region 4 type 2" evidence="7">
    <location>
        <begin position="105"/>
        <end position="156"/>
    </location>
</feature>
<name>A0ABS2VYP2_STRAS</name>